<accession>A0A840DEQ2</accession>
<dbReference type="GO" id="GO:0003723">
    <property type="term" value="F:RNA binding"/>
    <property type="evidence" value="ECO:0007669"/>
    <property type="project" value="UniProtKB-UniRule"/>
</dbReference>
<proteinExistence type="inferred from homology"/>
<dbReference type="Proteomes" id="UP001155027">
    <property type="component" value="Unassembled WGS sequence"/>
</dbReference>
<comment type="function">
    <text evidence="3">Required for rescue of stalled ribosomes mediated by trans-translation. Binds to transfer-messenger RNA (tmRNA), required for stable association of tmRNA with ribosomes. tmRNA and SmpB together mimic tRNA shape, replacing the anticodon stem-loop with SmpB. tmRNA is encoded by the ssrA gene; the 2 termini fold to resemble tRNA(Ala) and it encodes a 'tag peptide', a short internal open reading frame. During trans-translation Ala-aminoacylated tmRNA acts like a tRNA, entering the A-site of stalled ribosomes, displacing the stalled mRNA. The ribosome then switches to translate the ORF on the tmRNA; the nascent peptide is terminated with the 'tag peptide' encoded by the tmRNA and targeted for degradation. The ribosome is freed to recommence translation, which seems to be the essential function of trans-translation.</text>
</comment>
<dbReference type="EMBL" id="JANUBB010000002">
    <property type="protein sequence ID" value="MCS3950664.1"/>
    <property type="molecule type" value="Genomic_DNA"/>
</dbReference>
<feature type="compositionally biased region" description="Basic and acidic residues" evidence="4">
    <location>
        <begin position="133"/>
        <end position="154"/>
    </location>
</feature>
<dbReference type="Proteomes" id="UP001155010">
    <property type="component" value="Unassembled WGS sequence"/>
</dbReference>
<sequence>MAEGTEVVARNKKAQFEYDIEETLEAGLVLEGSEVKSVRQGKASLDGAYCQVDREGEMKIHGMYIKPYEEAGPFGHEPRRNRKLLLHDQQIGKWGQMAEQEGYTIVPLSLYFRDGWAKLKIGIAKGRQKHDKRQAIKEREMERRLEREQSDYNF</sequence>
<dbReference type="RefSeq" id="WP_011404370.1">
    <property type="nucleotide sequence ID" value="NZ_CALTRV010000001.1"/>
</dbReference>
<protein>
    <recommendedName>
        <fullName evidence="3">SsrA-binding protein</fullName>
    </recommendedName>
    <alternativeName>
        <fullName evidence="3">Small protein B</fullName>
    </alternativeName>
</protein>
<gene>
    <name evidence="3" type="primary">smpB</name>
    <name evidence="10" type="ORF">GGP45_001580</name>
    <name evidence="6" type="ORF">GGP61_000765</name>
    <name evidence="5" type="ORF">GGP71_000846</name>
    <name evidence="7" type="ORF">GGP82_002092</name>
    <name evidence="8" type="ORF">GGP83_000598</name>
    <name evidence="11" type="ORF">GGP99_001102</name>
    <name evidence="9" type="ORF">GGQ01_000964</name>
</gene>
<evidence type="ECO:0000313" key="11">
    <source>
        <dbReference type="EMBL" id="MCS4157148.1"/>
    </source>
</evidence>
<evidence type="ECO:0000313" key="12">
    <source>
        <dbReference type="Proteomes" id="UP001155010"/>
    </source>
</evidence>
<dbReference type="GeneID" id="83728542"/>
<dbReference type="AlphaFoldDB" id="A0A840DEQ2"/>
<evidence type="ECO:0000313" key="7">
    <source>
        <dbReference type="EMBL" id="MCS3865534.1"/>
    </source>
</evidence>
<dbReference type="PROSITE" id="PS01317">
    <property type="entry name" value="SSRP"/>
    <property type="match status" value="1"/>
</dbReference>
<dbReference type="Proteomes" id="UP001155057">
    <property type="component" value="Unassembled WGS sequence"/>
</dbReference>
<feature type="region of interest" description="Disordered" evidence="4">
    <location>
        <begin position="129"/>
        <end position="154"/>
    </location>
</feature>
<dbReference type="NCBIfam" id="NF003843">
    <property type="entry name" value="PRK05422.1"/>
    <property type="match status" value="1"/>
</dbReference>
<reference evidence="8" key="1">
    <citation type="submission" date="2022-08" db="EMBL/GenBank/DDBJ databases">
        <title>Genomic Encyclopedia of Type Strains, Phase V (KMG-V): Genome sequencing to study the core and pangenomes of soil and plant-associated prokaryotes.</title>
        <authorList>
            <person name="Whitman W."/>
        </authorList>
    </citation>
    <scope>NUCLEOTIDE SEQUENCE</scope>
    <source>
        <strain evidence="5">0</strain>
        <strain evidence="7">SP2016B</strain>
        <strain evidence="8">SP2017</strain>
        <strain evidence="11">SP3002</strain>
        <strain evidence="9">SP3012</strain>
        <strain evidence="10">SP3026</strain>
        <strain evidence="6">SP3049</strain>
    </source>
</reference>
<dbReference type="SMR" id="A0A840DEQ2"/>
<comment type="subcellular location">
    <subcellularLocation>
        <location evidence="3">Cytoplasm</location>
    </subcellularLocation>
    <text evidence="3">The tmRNA-SmpB complex associates with stalled 70S ribosomes.</text>
</comment>
<dbReference type="Gene3D" id="2.40.280.10">
    <property type="match status" value="1"/>
</dbReference>
<dbReference type="CDD" id="cd09294">
    <property type="entry name" value="SmpB"/>
    <property type="match status" value="1"/>
</dbReference>
<dbReference type="PANTHER" id="PTHR30308">
    <property type="entry name" value="TMRNA-BINDING COMPONENT OF TRANS-TRANSLATION TAGGING COMPLEX"/>
    <property type="match status" value="1"/>
</dbReference>
<dbReference type="HAMAP" id="MF_00023">
    <property type="entry name" value="SmpB"/>
    <property type="match status" value="1"/>
</dbReference>
<comment type="caution">
    <text evidence="8">The sequence shown here is derived from an EMBL/GenBank/DDBJ whole genome shotgun (WGS) entry which is preliminary data.</text>
</comment>
<keyword evidence="1 3" id="KW-0963">Cytoplasm</keyword>
<dbReference type="InterPro" id="IPR000037">
    <property type="entry name" value="SsrA-bd_prot"/>
</dbReference>
<evidence type="ECO:0000313" key="6">
    <source>
        <dbReference type="EMBL" id="MCS3709170.1"/>
    </source>
</evidence>
<evidence type="ECO:0000256" key="3">
    <source>
        <dbReference type="HAMAP-Rule" id="MF_00023"/>
    </source>
</evidence>
<dbReference type="InterPro" id="IPR023620">
    <property type="entry name" value="SmpB"/>
</dbReference>
<dbReference type="Proteomes" id="UP001155110">
    <property type="component" value="Unassembled WGS sequence"/>
</dbReference>
<dbReference type="GO" id="GO:0005829">
    <property type="term" value="C:cytosol"/>
    <property type="evidence" value="ECO:0007669"/>
    <property type="project" value="TreeGrafter"/>
</dbReference>
<comment type="similarity">
    <text evidence="3">Belongs to the SmpB family.</text>
</comment>
<organism evidence="8 12">
    <name type="scientific">Salinibacter ruber</name>
    <dbReference type="NCBI Taxonomy" id="146919"/>
    <lineage>
        <taxon>Bacteria</taxon>
        <taxon>Pseudomonadati</taxon>
        <taxon>Rhodothermota</taxon>
        <taxon>Rhodothermia</taxon>
        <taxon>Rhodothermales</taxon>
        <taxon>Salinibacteraceae</taxon>
        <taxon>Salinibacter</taxon>
    </lineage>
</organism>
<dbReference type="SUPFAM" id="SSF74982">
    <property type="entry name" value="Small protein B (SmpB)"/>
    <property type="match status" value="1"/>
</dbReference>
<dbReference type="GO" id="GO:0070930">
    <property type="term" value="P:trans-translation-dependent protein tagging"/>
    <property type="evidence" value="ECO:0007669"/>
    <property type="project" value="TreeGrafter"/>
</dbReference>
<dbReference type="NCBIfam" id="TIGR00086">
    <property type="entry name" value="smpB"/>
    <property type="match status" value="1"/>
</dbReference>
<evidence type="ECO:0000256" key="1">
    <source>
        <dbReference type="ARBA" id="ARBA00022490"/>
    </source>
</evidence>
<dbReference type="GO" id="GO:0070929">
    <property type="term" value="P:trans-translation"/>
    <property type="evidence" value="ECO:0007669"/>
    <property type="project" value="UniProtKB-UniRule"/>
</dbReference>
<dbReference type="Pfam" id="PF01668">
    <property type="entry name" value="SmpB"/>
    <property type="match status" value="1"/>
</dbReference>
<dbReference type="EMBL" id="JANUBL010000002">
    <property type="protein sequence ID" value="MCS4121238.1"/>
    <property type="molecule type" value="Genomic_DNA"/>
</dbReference>
<evidence type="ECO:0000313" key="9">
    <source>
        <dbReference type="EMBL" id="MCS4035913.1"/>
    </source>
</evidence>
<evidence type="ECO:0000313" key="8">
    <source>
        <dbReference type="EMBL" id="MCS3950664.1"/>
    </source>
</evidence>
<dbReference type="PANTHER" id="PTHR30308:SF2">
    <property type="entry name" value="SSRA-BINDING PROTEIN"/>
    <property type="match status" value="1"/>
</dbReference>
<evidence type="ECO:0000256" key="4">
    <source>
        <dbReference type="SAM" id="MobiDB-lite"/>
    </source>
</evidence>
<dbReference type="EMBL" id="JANUBF010000005">
    <property type="protein sequence ID" value="MCS4035913.1"/>
    <property type="molecule type" value="Genomic_DNA"/>
</dbReference>
<dbReference type="EMBL" id="JANTZM010000004">
    <property type="protein sequence ID" value="MCS4157148.1"/>
    <property type="molecule type" value="Genomic_DNA"/>
</dbReference>
<dbReference type="Proteomes" id="UP001155040">
    <property type="component" value="Unassembled WGS sequence"/>
</dbReference>
<evidence type="ECO:0000313" key="5">
    <source>
        <dbReference type="EMBL" id="MCS3676939.1"/>
    </source>
</evidence>
<dbReference type="Proteomes" id="UP001155034">
    <property type="component" value="Unassembled WGS sequence"/>
</dbReference>
<dbReference type="EMBL" id="JANTYZ010000005">
    <property type="protein sequence ID" value="MCS3865534.1"/>
    <property type="molecule type" value="Genomic_DNA"/>
</dbReference>
<name>A0A840DEQ2_9BACT</name>
<dbReference type="EMBL" id="JANUAU010000002">
    <property type="protein sequence ID" value="MCS3676939.1"/>
    <property type="molecule type" value="Genomic_DNA"/>
</dbReference>
<dbReference type="EMBL" id="JANUAE010000002">
    <property type="protein sequence ID" value="MCS3709170.1"/>
    <property type="molecule type" value="Genomic_DNA"/>
</dbReference>
<dbReference type="InterPro" id="IPR020081">
    <property type="entry name" value="SsrA-bd_prot_CS"/>
</dbReference>
<evidence type="ECO:0000256" key="2">
    <source>
        <dbReference type="ARBA" id="ARBA00022884"/>
    </source>
</evidence>
<evidence type="ECO:0000313" key="10">
    <source>
        <dbReference type="EMBL" id="MCS4121238.1"/>
    </source>
</evidence>
<dbReference type="Proteomes" id="UP001155144">
    <property type="component" value="Unassembled WGS sequence"/>
</dbReference>
<keyword evidence="2 3" id="KW-0694">RNA-binding</keyword>